<protein>
    <submittedName>
        <fullName evidence="1">Uncharacterized protein</fullName>
    </submittedName>
</protein>
<proteinExistence type="predicted"/>
<reference evidence="1" key="1">
    <citation type="submission" date="2021-02" db="EMBL/GenBank/DDBJ databases">
        <authorList>
            <person name="Nowell W R."/>
        </authorList>
    </citation>
    <scope>NUCLEOTIDE SEQUENCE</scope>
</reference>
<dbReference type="Proteomes" id="UP000663860">
    <property type="component" value="Unassembled WGS sequence"/>
</dbReference>
<feature type="non-terminal residue" evidence="1">
    <location>
        <position position="22"/>
    </location>
</feature>
<sequence length="22" mass="2308">MGWAGPGWAGRLWARPSPLGAL</sequence>
<gene>
    <name evidence="1" type="ORF">IZO911_LOCUS45515</name>
</gene>
<accession>A0A815TY42</accession>
<name>A0A815TY42_9BILA</name>
<evidence type="ECO:0000313" key="1">
    <source>
        <dbReference type="EMBL" id="CAF1512293.1"/>
    </source>
</evidence>
<dbReference type="AlphaFoldDB" id="A0A815TY42"/>
<evidence type="ECO:0000313" key="2">
    <source>
        <dbReference type="Proteomes" id="UP000663860"/>
    </source>
</evidence>
<dbReference type="EMBL" id="CAJNOE010004412">
    <property type="protein sequence ID" value="CAF1512293.1"/>
    <property type="molecule type" value="Genomic_DNA"/>
</dbReference>
<comment type="caution">
    <text evidence="1">The sequence shown here is derived from an EMBL/GenBank/DDBJ whole genome shotgun (WGS) entry which is preliminary data.</text>
</comment>
<organism evidence="1 2">
    <name type="scientific">Adineta steineri</name>
    <dbReference type="NCBI Taxonomy" id="433720"/>
    <lineage>
        <taxon>Eukaryota</taxon>
        <taxon>Metazoa</taxon>
        <taxon>Spiralia</taxon>
        <taxon>Gnathifera</taxon>
        <taxon>Rotifera</taxon>
        <taxon>Eurotatoria</taxon>
        <taxon>Bdelloidea</taxon>
        <taxon>Adinetida</taxon>
        <taxon>Adinetidae</taxon>
        <taxon>Adineta</taxon>
    </lineage>
</organism>